<evidence type="ECO:0000256" key="1">
    <source>
        <dbReference type="SAM" id="Phobius"/>
    </source>
</evidence>
<dbReference type="AlphaFoldDB" id="A0A5J5ED90"/>
<comment type="caution">
    <text evidence="2">The sequence shown here is derived from an EMBL/GenBank/DDBJ whole genome shotgun (WGS) entry which is preliminary data.</text>
</comment>
<sequence>MIVLFVPGPVQLALSSSHSSLQNSQVKAVVLSSSAAADWPAPLSGLQGLFRGCCWWCRSQRTNTCSYANNALSKTNVYVCVCVCVFVCMHVCMHAICNNCNKCTVLLAVEFFLLSTTAPASGPLFITALIIARASPA</sequence>
<protein>
    <submittedName>
        <fullName evidence="2">Uncharacterized protein</fullName>
    </submittedName>
</protein>
<evidence type="ECO:0000313" key="3">
    <source>
        <dbReference type="Proteomes" id="UP000326924"/>
    </source>
</evidence>
<proteinExistence type="predicted"/>
<name>A0A5J5ED90_9PEZI</name>
<keyword evidence="1" id="KW-0812">Transmembrane</keyword>
<dbReference type="EMBL" id="VXIS01000462">
    <property type="protein sequence ID" value="KAA8893324.1"/>
    <property type="molecule type" value="Genomic_DNA"/>
</dbReference>
<accession>A0A5J5ED90</accession>
<dbReference type="Proteomes" id="UP000326924">
    <property type="component" value="Unassembled WGS sequence"/>
</dbReference>
<keyword evidence="1" id="KW-1133">Transmembrane helix</keyword>
<gene>
    <name evidence="2" type="ORF">FN846DRAFT_545850</name>
</gene>
<evidence type="ECO:0000313" key="2">
    <source>
        <dbReference type="EMBL" id="KAA8893324.1"/>
    </source>
</evidence>
<reference evidence="2 3" key="1">
    <citation type="submission" date="2019-09" db="EMBL/GenBank/DDBJ databases">
        <title>Draft genome of the ectomycorrhizal ascomycete Sphaerosporella brunnea.</title>
        <authorList>
            <consortium name="DOE Joint Genome Institute"/>
            <person name="Benucci G.M."/>
            <person name="Marozzi G."/>
            <person name="Antonielli L."/>
            <person name="Sanchez S."/>
            <person name="Marco P."/>
            <person name="Wang X."/>
            <person name="Falini L.B."/>
            <person name="Barry K."/>
            <person name="Haridas S."/>
            <person name="Lipzen A."/>
            <person name="Labutti K."/>
            <person name="Grigoriev I.V."/>
            <person name="Murat C."/>
            <person name="Martin F."/>
            <person name="Albertini E."/>
            <person name="Donnini D."/>
            <person name="Bonito G."/>
        </authorList>
    </citation>
    <scope>NUCLEOTIDE SEQUENCE [LARGE SCALE GENOMIC DNA]</scope>
    <source>
        <strain evidence="2 3">Sb_GMNB300</strain>
    </source>
</reference>
<organism evidence="2 3">
    <name type="scientific">Sphaerosporella brunnea</name>
    <dbReference type="NCBI Taxonomy" id="1250544"/>
    <lineage>
        <taxon>Eukaryota</taxon>
        <taxon>Fungi</taxon>
        <taxon>Dikarya</taxon>
        <taxon>Ascomycota</taxon>
        <taxon>Pezizomycotina</taxon>
        <taxon>Pezizomycetes</taxon>
        <taxon>Pezizales</taxon>
        <taxon>Pyronemataceae</taxon>
        <taxon>Sphaerosporella</taxon>
    </lineage>
</organism>
<feature type="transmembrane region" description="Helical" evidence="1">
    <location>
        <begin position="76"/>
        <end position="97"/>
    </location>
</feature>
<keyword evidence="1" id="KW-0472">Membrane</keyword>
<feature type="transmembrane region" description="Helical" evidence="1">
    <location>
        <begin position="104"/>
        <end position="132"/>
    </location>
</feature>
<keyword evidence="3" id="KW-1185">Reference proteome</keyword>
<dbReference type="InParanoid" id="A0A5J5ED90"/>